<dbReference type="Proteomes" id="UP000798662">
    <property type="component" value="Chromosome 3"/>
</dbReference>
<name>A0ACC3CID4_PYRYE</name>
<gene>
    <name evidence="1" type="ORF">I4F81_012149</name>
</gene>
<reference evidence="1" key="1">
    <citation type="submission" date="2019-11" db="EMBL/GenBank/DDBJ databases">
        <title>Nori genome reveals adaptations in red seaweeds to the harsh intertidal environment.</title>
        <authorList>
            <person name="Wang D."/>
            <person name="Mao Y."/>
        </authorList>
    </citation>
    <scope>NUCLEOTIDE SEQUENCE</scope>
    <source>
        <tissue evidence="1">Gametophyte</tissue>
    </source>
</reference>
<accession>A0ACC3CID4</accession>
<organism evidence="1 2">
    <name type="scientific">Pyropia yezoensis</name>
    <name type="common">Susabi-nori</name>
    <name type="synonym">Porphyra yezoensis</name>
    <dbReference type="NCBI Taxonomy" id="2788"/>
    <lineage>
        <taxon>Eukaryota</taxon>
        <taxon>Rhodophyta</taxon>
        <taxon>Bangiophyceae</taxon>
        <taxon>Bangiales</taxon>
        <taxon>Bangiaceae</taxon>
        <taxon>Pyropia</taxon>
    </lineage>
</organism>
<protein>
    <submittedName>
        <fullName evidence="1">Uncharacterized protein</fullName>
    </submittedName>
</protein>
<dbReference type="EMBL" id="CM020620">
    <property type="protein sequence ID" value="KAK1869679.1"/>
    <property type="molecule type" value="Genomic_DNA"/>
</dbReference>
<sequence length="154" mass="16031">MVTSEVVNHFLKAAIAQPRPDIPGVFTPGHGMPSDHAQFSTFFFVFTAAFFARRRAVLGAGILPAWEEAALVAGLGVNAVLTAASRVVLGYHTVEQVVAGGVVGVAFGAAWAAAVVVAGEPLAAWAVTSPLGQALRLRDSSIWRGDSWPTHGRG</sequence>
<proteinExistence type="predicted"/>
<keyword evidence="2" id="KW-1185">Reference proteome</keyword>
<comment type="caution">
    <text evidence="1">The sequence shown here is derived from an EMBL/GenBank/DDBJ whole genome shotgun (WGS) entry which is preliminary data.</text>
</comment>
<evidence type="ECO:0000313" key="1">
    <source>
        <dbReference type="EMBL" id="KAK1869679.1"/>
    </source>
</evidence>
<evidence type="ECO:0000313" key="2">
    <source>
        <dbReference type="Proteomes" id="UP000798662"/>
    </source>
</evidence>